<protein>
    <recommendedName>
        <fullName evidence="1">Lipoyl-binding domain-containing protein</fullName>
    </recommendedName>
</protein>
<dbReference type="Gene3D" id="2.40.50.100">
    <property type="match status" value="1"/>
</dbReference>
<proteinExistence type="predicted"/>
<gene>
    <name evidence="2" type="ORF">ENS64_12350</name>
</gene>
<evidence type="ECO:0000259" key="1">
    <source>
        <dbReference type="Pfam" id="PF00364"/>
    </source>
</evidence>
<feature type="domain" description="Lipoyl-binding" evidence="1">
    <location>
        <begin position="22"/>
        <end position="75"/>
    </location>
</feature>
<reference evidence="2" key="1">
    <citation type="journal article" date="2020" name="mSystems">
        <title>Genome- and Community-Level Interaction Insights into Carbon Utilization and Element Cycling Functions of Hydrothermarchaeota in Hydrothermal Sediment.</title>
        <authorList>
            <person name="Zhou Z."/>
            <person name="Liu Y."/>
            <person name="Xu W."/>
            <person name="Pan J."/>
            <person name="Luo Z.H."/>
            <person name="Li M."/>
        </authorList>
    </citation>
    <scope>NUCLEOTIDE SEQUENCE [LARGE SCALE GENOMIC DNA]</scope>
    <source>
        <strain evidence="2">SpSt-508</strain>
    </source>
</reference>
<dbReference type="AlphaFoldDB" id="A0A7C4LLT3"/>
<dbReference type="InterPro" id="IPR011053">
    <property type="entry name" value="Single_hybrid_motif"/>
</dbReference>
<dbReference type="Pfam" id="PF00364">
    <property type="entry name" value="Biotin_lipoyl"/>
    <property type="match status" value="1"/>
</dbReference>
<accession>A0A7C4LLT3</accession>
<evidence type="ECO:0000313" key="2">
    <source>
        <dbReference type="EMBL" id="HGT40033.1"/>
    </source>
</evidence>
<sequence length="85" mass="9079">MPRIPLRIPPEDWPAAPIQLELWLVEAGDVVDAGDVVAELSIPGLVGSLVAPAAGRVVDLQAPSERRWQAGDIIGWIETAEDESS</sequence>
<dbReference type="SUPFAM" id="SSF51230">
    <property type="entry name" value="Single hybrid motif"/>
    <property type="match status" value="1"/>
</dbReference>
<organism evidence="2">
    <name type="scientific">Schlesneria paludicola</name>
    <dbReference type="NCBI Taxonomy" id="360056"/>
    <lineage>
        <taxon>Bacteria</taxon>
        <taxon>Pseudomonadati</taxon>
        <taxon>Planctomycetota</taxon>
        <taxon>Planctomycetia</taxon>
        <taxon>Planctomycetales</taxon>
        <taxon>Planctomycetaceae</taxon>
        <taxon>Schlesneria</taxon>
    </lineage>
</organism>
<dbReference type="InterPro" id="IPR000089">
    <property type="entry name" value="Biotin_lipoyl"/>
</dbReference>
<dbReference type="EMBL" id="DSVQ01000016">
    <property type="protein sequence ID" value="HGT40033.1"/>
    <property type="molecule type" value="Genomic_DNA"/>
</dbReference>
<comment type="caution">
    <text evidence="2">The sequence shown here is derived from an EMBL/GenBank/DDBJ whole genome shotgun (WGS) entry which is preliminary data.</text>
</comment>
<name>A0A7C4LLT3_9PLAN</name>